<accession>A0AAV9X6R6</accession>
<keyword evidence="2" id="KW-1185">Reference proteome</keyword>
<sequence>MASGDLNQQFFLGEMPEGLQFKITQVSAWAHSNEGWFKLSGYTTTFTGELPGPWSSLMVHNDHSDKCAGGGATLGADPENDKGKACIVKSNISGEVTKTSGPLKIGTVKFRHTGPRASTSHPGVVKVSFDLIDKESQKPVAKGTIKFSPTKFGEGVSGFFGVFGRPSHLPIEVTWEYGAYGTSRPGGSASINNADIGGIGVDPGPIYLVFKLAEDGETLVVTFVRTQTTLNKIATVGVDLLLKANLEMIQYASGMKGVGMVGKAIKLGIKIGKWAKKNEKKIKQIGNKMSQAEHLLSPEKGQLFRA</sequence>
<dbReference type="Proteomes" id="UP001365542">
    <property type="component" value="Unassembled WGS sequence"/>
</dbReference>
<reference evidence="1 2" key="1">
    <citation type="submission" date="2019-10" db="EMBL/GenBank/DDBJ databases">
        <authorList>
            <person name="Palmer J.M."/>
        </authorList>
    </citation>
    <scope>NUCLEOTIDE SEQUENCE [LARGE SCALE GENOMIC DNA]</scope>
    <source>
        <strain evidence="1 2">TWF694</strain>
    </source>
</reference>
<proteinExistence type="predicted"/>
<comment type="caution">
    <text evidence="1">The sequence shown here is derived from an EMBL/GenBank/DDBJ whole genome shotgun (WGS) entry which is preliminary data.</text>
</comment>
<evidence type="ECO:0000313" key="1">
    <source>
        <dbReference type="EMBL" id="KAK6537341.1"/>
    </source>
</evidence>
<organism evidence="1 2">
    <name type="scientific">Orbilia ellipsospora</name>
    <dbReference type="NCBI Taxonomy" id="2528407"/>
    <lineage>
        <taxon>Eukaryota</taxon>
        <taxon>Fungi</taxon>
        <taxon>Dikarya</taxon>
        <taxon>Ascomycota</taxon>
        <taxon>Pezizomycotina</taxon>
        <taxon>Orbiliomycetes</taxon>
        <taxon>Orbiliales</taxon>
        <taxon>Orbiliaceae</taxon>
        <taxon>Orbilia</taxon>
    </lineage>
</organism>
<dbReference type="AlphaFoldDB" id="A0AAV9X6R6"/>
<protein>
    <submittedName>
        <fullName evidence="1">Uncharacterized protein</fullName>
    </submittedName>
</protein>
<dbReference type="EMBL" id="JAVHJO010000009">
    <property type="protein sequence ID" value="KAK6537341.1"/>
    <property type="molecule type" value="Genomic_DNA"/>
</dbReference>
<gene>
    <name evidence="1" type="ORF">TWF694_011532</name>
</gene>
<evidence type="ECO:0000313" key="2">
    <source>
        <dbReference type="Proteomes" id="UP001365542"/>
    </source>
</evidence>
<name>A0AAV9X6R6_9PEZI</name>